<reference evidence="2" key="1">
    <citation type="journal article" date="2021" name="Nat. Commun.">
        <title>Genetic determinants of endophytism in the Arabidopsis root mycobiome.</title>
        <authorList>
            <person name="Mesny F."/>
            <person name="Miyauchi S."/>
            <person name="Thiergart T."/>
            <person name="Pickel B."/>
            <person name="Atanasova L."/>
            <person name="Karlsson M."/>
            <person name="Huettel B."/>
            <person name="Barry K.W."/>
            <person name="Haridas S."/>
            <person name="Chen C."/>
            <person name="Bauer D."/>
            <person name="Andreopoulos W."/>
            <person name="Pangilinan J."/>
            <person name="LaButti K."/>
            <person name="Riley R."/>
            <person name="Lipzen A."/>
            <person name="Clum A."/>
            <person name="Drula E."/>
            <person name="Henrissat B."/>
            <person name="Kohler A."/>
            <person name="Grigoriev I.V."/>
            <person name="Martin F.M."/>
            <person name="Hacquard S."/>
        </authorList>
    </citation>
    <scope>NUCLEOTIDE SEQUENCE</scope>
    <source>
        <strain evidence="2">MPI-CAGE-AT-0016</strain>
    </source>
</reference>
<feature type="chain" id="PRO_5035435654" evidence="1">
    <location>
        <begin position="20"/>
        <end position="178"/>
    </location>
</feature>
<feature type="signal peptide" evidence="1">
    <location>
        <begin position="1"/>
        <end position="19"/>
    </location>
</feature>
<evidence type="ECO:0000256" key="1">
    <source>
        <dbReference type="SAM" id="SignalP"/>
    </source>
</evidence>
<sequence>MVSFRTAGLLAAMAIPALALPFADNGLQQRQEDVTTVHATFMFPYVQDPRHTAVASAIPDGPDDINPCAAVLCQINTTCEVIKGQAVCLPINTSLPAEPTVITAEPTIFTATPTIRTPEPTYATTGLPLPPAEGAQCGENVCEAGEVCCNPSCGICTPPNGACIMIFCADGQLPTRQA</sequence>
<name>A0A8K0WZ30_9PEZI</name>
<keyword evidence="1" id="KW-0732">Signal</keyword>
<dbReference type="Proteomes" id="UP000813385">
    <property type="component" value="Unassembled WGS sequence"/>
</dbReference>
<dbReference type="AlphaFoldDB" id="A0A8K0WZ30"/>
<proteinExistence type="predicted"/>
<keyword evidence="3" id="KW-1185">Reference proteome</keyword>
<dbReference type="EMBL" id="JAGPXD010000007">
    <property type="protein sequence ID" value="KAH7347507.1"/>
    <property type="molecule type" value="Genomic_DNA"/>
</dbReference>
<accession>A0A8K0WZ30</accession>
<evidence type="ECO:0000313" key="2">
    <source>
        <dbReference type="EMBL" id="KAH7347507.1"/>
    </source>
</evidence>
<gene>
    <name evidence="2" type="ORF">B0T11DRAFT_322232</name>
</gene>
<comment type="caution">
    <text evidence="2">The sequence shown here is derived from an EMBL/GenBank/DDBJ whole genome shotgun (WGS) entry which is preliminary data.</text>
</comment>
<evidence type="ECO:0000313" key="3">
    <source>
        <dbReference type="Proteomes" id="UP000813385"/>
    </source>
</evidence>
<organism evidence="2 3">
    <name type="scientific">Plectosphaerella cucumerina</name>
    <dbReference type="NCBI Taxonomy" id="40658"/>
    <lineage>
        <taxon>Eukaryota</taxon>
        <taxon>Fungi</taxon>
        <taxon>Dikarya</taxon>
        <taxon>Ascomycota</taxon>
        <taxon>Pezizomycotina</taxon>
        <taxon>Sordariomycetes</taxon>
        <taxon>Hypocreomycetidae</taxon>
        <taxon>Glomerellales</taxon>
        <taxon>Plectosphaerellaceae</taxon>
        <taxon>Plectosphaerella</taxon>
    </lineage>
</organism>
<protein>
    <submittedName>
        <fullName evidence="2">Uncharacterized protein</fullName>
    </submittedName>
</protein>
<dbReference type="OrthoDB" id="4829650at2759"/>